<dbReference type="Proteomes" id="UP000030151">
    <property type="component" value="Unassembled WGS sequence"/>
</dbReference>
<keyword evidence="2" id="KW-0472">Membrane</keyword>
<evidence type="ECO:0000256" key="2">
    <source>
        <dbReference type="SAM" id="Phobius"/>
    </source>
</evidence>
<dbReference type="eggNOG" id="ENOG502SJK1">
    <property type="taxonomic scope" value="Eukaryota"/>
</dbReference>
<keyword evidence="2" id="KW-0812">Transmembrane</keyword>
<comment type="caution">
    <text evidence="3">The sequence shown here is derived from an EMBL/GenBank/DDBJ whole genome shotgun (WGS) entry which is preliminary data.</text>
</comment>
<reference evidence="3 4" key="1">
    <citation type="submission" date="2014-02" db="EMBL/GenBank/DDBJ databases">
        <title>The genome sequence of the entomopathogenic fungus Metarhizium robertsii ARSEF 2575.</title>
        <authorList>
            <person name="Giuliano Garisto Donzelli B."/>
            <person name="Roe B.A."/>
            <person name="Macmil S.L."/>
            <person name="Krasnoff S.B."/>
            <person name="Gibson D.M."/>
        </authorList>
    </citation>
    <scope>NUCLEOTIDE SEQUENCE [LARGE SCALE GENOMIC DNA]</scope>
    <source>
        <strain evidence="3 4">ARSEF 2575</strain>
    </source>
</reference>
<evidence type="ECO:0000313" key="4">
    <source>
        <dbReference type="Proteomes" id="UP000030151"/>
    </source>
</evidence>
<proteinExistence type="predicted"/>
<dbReference type="EMBL" id="JELW01000027">
    <property type="protein sequence ID" value="EXU98360.1"/>
    <property type="molecule type" value="Genomic_DNA"/>
</dbReference>
<keyword evidence="2" id="KW-1133">Transmembrane helix</keyword>
<feature type="transmembrane region" description="Helical" evidence="2">
    <location>
        <begin position="40"/>
        <end position="60"/>
    </location>
</feature>
<feature type="transmembrane region" description="Helical" evidence="2">
    <location>
        <begin position="334"/>
        <end position="355"/>
    </location>
</feature>
<evidence type="ECO:0000313" key="3">
    <source>
        <dbReference type="EMBL" id="EXU98360.1"/>
    </source>
</evidence>
<feature type="compositionally biased region" description="Low complexity" evidence="1">
    <location>
        <begin position="540"/>
        <end position="565"/>
    </location>
</feature>
<organism evidence="3 4">
    <name type="scientific">Metarhizium robertsii</name>
    <dbReference type="NCBI Taxonomy" id="568076"/>
    <lineage>
        <taxon>Eukaryota</taxon>
        <taxon>Fungi</taxon>
        <taxon>Dikarya</taxon>
        <taxon>Ascomycota</taxon>
        <taxon>Pezizomycotina</taxon>
        <taxon>Sordariomycetes</taxon>
        <taxon>Hypocreomycetidae</taxon>
        <taxon>Hypocreales</taxon>
        <taxon>Clavicipitaceae</taxon>
        <taxon>Metarhizium</taxon>
    </lineage>
</organism>
<feature type="transmembrane region" description="Helical" evidence="2">
    <location>
        <begin position="367"/>
        <end position="388"/>
    </location>
</feature>
<dbReference type="HOGENOM" id="CLU_447020_0_0_1"/>
<sequence length="581" mass="63712">MYQSYVYKRSLPSGLDVTLAVSSPVPPANETNTLSYGERAAGATLAVLAFSIMCIAYWTLAKVTGYLLCTAKYPSAALAANIGTILEAAWPESTRAADDLACERKRNLRNAIRLIYLGDVTDEQHPHRIGRGMSQCEATKPDGVSECFLWIAGGCPIMKVVIQIAIWEWVSIWLMVLTLLVTLIHNSFFSHGEGPDSKPRLFVVCIYAGCFAIHACLVLFLCLGILTQACASQAWSLLNRCHFAVVDRHQLVEHIRDERNPLEFGQIEKSGIASTSLSEPGSYLAALEGRDPAPRTTRSEAEKERLDMAHRDVAHNQEKFRDDMGTCADKALDLVLLNIVTALNICVTQAFSAWTKRPLIDNASTQIGSIALATAVLLGMASMFRSALQLSTVKQTYGLLLGLKEIKTNLQVLEYADGRPFRGSIVGFFHGYLEAHPITLASLLPTSSWVAMLQALLFGPMFSLLPNADERTRRSNGTNGKLCVQAMGQDVVFTTYGTNRQSIDSQAFQNVNSINVCCSFDRARFDEVFKESSEPDPTESPEMSGKQNTGPVSIPSSSTSTPRSSGIELRKLYRSTCSERP</sequence>
<feature type="transmembrane region" description="Helical" evidence="2">
    <location>
        <begin position="201"/>
        <end position="226"/>
    </location>
</feature>
<gene>
    <name evidence="3" type="ORF">X797_008537</name>
</gene>
<feature type="transmembrane region" description="Helical" evidence="2">
    <location>
        <begin position="172"/>
        <end position="189"/>
    </location>
</feature>
<feature type="region of interest" description="Disordered" evidence="1">
    <location>
        <begin position="530"/>
        <end position="581"/>
    </location>
</feature>
<accession>A0A0A1URT1</accession>
<name>A0A0A1URT1_9HYPO</name>
<dbReference type="AlphaFoldDB" id="A0A0A1URT1"/>
<protein>
    <submittedName>
        <fullName evidence="3">Uncharacterized protein</fullName>
    </submittedName>
</protein>
<evidence type="ECO:0000256" key="1">
    <source>
        <dbReference type="SAM" id="MobiDB-lite"/>
    </source>
</evidence>